<reference evidence="1 2" key="1">
    <citation type="journal article" date="2012" name="Mol. Biol. Evol.">
        <title>Genome reduction and co-evolution between the primary and secondary bacterial symbionts of psyllids.</title>
        <authorList>
            <person name="Sloan D.B."/>
            <person name="Moran N.A."/>
        </authorList>
    </citation>
    <scope>NUCLEOTIDE SEQUENCE [LARGE SCALE GENOMIC DNA]</scope>
    <source>
        <strain evidence="1 2">HC</strain>
    </source>
</reference>
<dbReference type="KEGG" id="crh:A353_010"/>
<name>J3TW17_CARRU</name>
<evidence type="ECO:0000313" key="1">
    <source>
        <dbReference type="EMBL" id="AFP83865.1"/>
    </source>
</evidence>
<gene>
    <name evidence="1" type="primary">atpC</name>
    <name evidence="1" type="ORF">A353_010</name>
</gene>
<dbReference type="OrthoDB" id="6184165at2"/>
<dbReference type="RefSeq" id="WP_014887165.1">
    <property type="nucleotide sequence ID" value="NC_018416.1"/>
</dbReference>
<accession>J3TW17</accession>
<organism evidence="1 2">
    <name type="scientific">Candidatus Carsonella ruddii HC isolate Thao2000</name>
    <dbReference type="NCBI Taxonomy" id="1202538"/>
    <lineage>
        <taxon>Bacteria</taxon>
        <taxon>Pseudomonadati</taxon>
        <taxon>Pseudomonadota</taxon>
        <taxon>Gammaproteobacteria</taxon>
        <taxon>Oceanospirillales</taxon>
        <taxon>Halomonadaceae</taxon>
        <taxon>Zymobacter group</taxon>
        <taxon>Candidatus Carsonella</taxon>
    </lineage>
</organism>
<dbReference type="GeneID" id="67454556"/>
<dbReference type="HOGENOM" id="CLU_195840_0_0_6"/>
<keyword evidence="2" id="KW-1185">Reference proteome</keyword>
<evidence type="ECO:0000313" key="2">
    <source>
        <dbReference type="Proteomes" id="UP000003934"/>
    </source>
</evidence>
<dbReference type="AlphaFoldDB" id="J3TW17"/>
<protein>
    <submittedName>
        <fullName evidence="1">Putative F0F1-type ATP synthase epsilon subunit</fullName>
    </submittedName>
</protein>
<proteinExistence type="predicted"/>
<dbReference type="STRING" id="1202538.A353_010"/>
<dbReference type="PATRIC" id="fig|1202538.3.peg.10"/>
<dbReference type="EMBL" id="CP003543">
    <property type="protein sequence ID" value="AFP83865.1"/>
    <property type="molecule type" value="Genomic_DNA"/>
</dbReference>
<sequence length="80" mass="9853">MKIYIFSENNFFKLENLIIVKIFFKNKSFQIMNNYVPTIGNIDFLFFNLKNKFYKIKLKNSFFVQKKKELKIICDNYEFL</sequence>
<dbReference type="Proteomes" id="UP000003934">
    <property type="component" value="Chromosome"/>
</dbReference>